<gene>
    <name evidence="3" type="ORF">CKM354_000534300</name>
</gene>
<feature type="compositionally biased region" description="Polar residues" evidence="1">
    <location>
        <begin position="264"/>
        <end position="281"/>
    </location>
</feature>
<keyword evidence="4" id="KW-1185">Reference proteome</keyword>
<feature type="transmembrane region" description="Helical" evidence="2">
    <location>
        <begin position="29"/>
        <end position="49"/>
    </location>
</feature>
<evidence type="ECO:0000313" key="3">
    <source>
        <dbReference type="EMBL" id="GIZ42063.1"/>
    </source>
</evidence>
<dbReference type="RefSeq" id="XP_044656550.1">
    <property type="nucleotide sequence ID" value="XM_044800615.1"/>
</dbReference>
<feature type="region of interest" description="Disordered" evidence="1">
    <location>
        <begin position="165"/>
        <end position="335"/>
    </location>
</feature>
<evidence type="ECO:0000256" key="2">
    <source>
        <dbReference type="SAM" id="Phobius"/>
    </source>
</evidence>
<protein>
    <submittedName>
        <fullName evidence="3">Uncharacterized protein</fullName>
    </submittedName>
</protein>
<feature type="compositionally biased region" description="Polar residues" evidence="1">
    <location>
        <begin position="165"/>
        <end position="179"/>
    </location>
</feature>
<organism evidence="3 4">
    <name type="scientific">Cercospora kikuchii</name>
    <dbReference type="NCBI Taxonomy" id="84275"/>
    <lineage>
        <taxon>Eukaryota</taxon>
        <taxon>Fungi</taxon>
        <taxon>Dikarya</taxon>
        <taxon>Ascomycota</taxon>
        <taxon>Pezizomycotina</taxon>
        <taxon>Dothideomycetes</taxon>
        <taxon>Dothideomycetidae</taxon>
        <taxon>Mycosphaerellales</taxon>
        <taxon>Mycosphaerellaceae</taxon>
        <taxon>Cercospora</taxon>
    </lineage>
</organism>
<proteinExistence type="predicted"/>
<dbReference type="Proteomes" id="UP000825890">
    <property type="component" value="Unassembled WGS sequence"/>
</dbReference>
<accession>A0A9P3FCC7</accession>
<feature type="region of interest" description="Disordered" evidence="1">
    <location>
        <begin position="55"/>
        <end position="74"/>
    </location>
</feature>
<reference evidence="3 4" key="1">
    <citation type="submission" date="2021-01" db="EMBL/GenBank/DDBJ databases">
        <title>Cercospora kikuchii MAFF 305040 whole genome shotgun sequence.</title>
        <authorList>
            <person name="Kashiwa T."/>
            <person name="Suzuki T."/>
        </authorList>
    </citation>
    <scope>NUCLEOTIDE SEQUENCE [LARGE SCALE GENOMIC DNA]</scope>
    <source>
        <strain evidence="3 4">MAFF 305040</strain>
    </source>
</reference>
<feature type="region of interest" description="Disordered" evidence="1">
    <location>
        <begin position="88"/>
        <end position="109"/>
    </location>
</feature>
<dbReference type="OrthoDB" id="5429716at2759"/>
<evidence type="ECO:0000313" key="4">
    <source>
        <dbReference type="Proteomes" id="UP000825890"/>
    </source>
</evidence>
<comment type="caution">
    <text evidence="3">The sequence shown here is derived from an EMBL/GenBank/DDBJ whole genome shotgun (WGS) entry which is preliminary data.</text>
</comment>
<name>A0A9P3FCC7_9PEZI</name>
<feature type="compositionally biased region" description="Basic and acidic residues" evidence="1">
    <location>
        <begin position="92"/>
        <end position="109"/>
    </location>
</feature>
<feature type="compositionally biased region" description="Polar residues" evidence="1">
    <location>
        <begin position="300"/>
        <end position="317"/>
    </location>
</feature>
<dbReference type="GeneID" id="68290918"/>
<feature type="compositionally biased region" description="Polar residues" evidence="1">
    <location>
        <begin position="205"/>
        <end position="232"/>
    </location>
</feature>
<keyword evidence="2" id="KW-0472">Membrane</keyword>
<sequence length="335" mass="36806">MGVIFRSVRREADGDGNPGEGGLDTHGEIAIGVIVPVVFLLGGLIYFIWTTERRRRNRSGQEPDKTHPSMLQDFLRRKNAFRGSRLFGEAETGQKEHSSSEKDHKDRHELGDTSCHHELEDATSPIYEVEKPAAIHPARRDSAINSPVELDSPSPLPLTQATLEQASKQPIHTSTTTELPSRDPNEVRQSTISSTFRHSLGGTGNTTRYSAVSPPSSWRASLQPTSFLGNFSNKRDRRVSKAASSRYSQQEEGFTMMEPHSRRQSAINETESPASTINSARFSAVDPQGHKKRVSDDSDTISPPASNQLSRTPSAQRASVALSPISSDDDAHQLS</sequence>
<feature type="compositionally biased region" description="Polar residues" evidence="1">
    <location>
        <begin position="242"/>
        <end position="252"/>
    </location>
</feature>
<dbReference type="EMBL" id="BOLY01000003">
    <property type="protein sequence ID" value="GIZ42063.1"/>
    <property type="molecule type" value="Genomic_DNA"/>
</dbReference>
<dbReference type="AlphaFoldDB" id="A0A9P3FCC7"/>
<evidence type="ECO:0000256" key="1">
    <source>
        <dbReference type="SAM" id="MobiDB-lite"/>
    </source>
</evidence>
<keyword evidence="2" id="KW-0812">Transmembrane</keyword>
<keyword evidence="2" id="KW-1133">Transmembrane helix</keyword>
<feature type="compositionally biased region" description="Polar residues" evidence="1">
    <location>
        <begin position="187"/>
        <end position="197"/>
    </location>
</feature>